<name>A0A0E9SCF4_ANGAN</name>
<organism evidence="2">
    <name type="scientific">Anguilla anguilla</name>
    <name type="common">European freshwater eel</name>
    <name type="synonym">Muraena anguilla</name>
    <dbReference type="NCBI Taxonomy" id="7936"/>
    <lineage>
        <taxon>Eukaryota</taxon>
        <taxon>Metazoa</taxon>
        <taxon>Chordata</taxon>
        <taxon>Craniata</taxon>
        <taxon>Vertebrata</taxon>
        <taxon>Euteleostomi</taxon>
        <taxon>Actinopterygii</taxon>
        <taxon>Neopterygii</taxon>
        <taxon>Teleostei</taxon>
        <taxon>Anguilliformes</taxon>
        <taxon>Anguillidae</taxon>
        <taxon>Anguilla</taxon>
    </lineage>
</organism>
<evidence type="ECO:0000256" key="1">
    <source>
        <dbReference type="SAM" id="MobiDB-lite"/>
    </source>
</evidence>
<accession>A0A0E9SCF4</accession>
<reference evidence="2" key="1">
    <citation type="submission" date="2014-11" db="EMBL/GenBank/DDBJ databases">
        <authorList>
            <person name="Amaro Gonzalez C."/>
        </authorList>
    </citation>
    <scope>NUCLEOTIDE SEQUENCE</scope>
</reference>
<sequence>MHHRHPLSQTQSFPLYHPASSATHTLLQGLHSHQRKLLHHEE</sequence>
<evidence type="ECO:0000313" key="2">
    <source>
        <dbReference type="EMBL" id="JAH38917.1"/>
    </source>
</evidence>
<feature type="compositionally biased region" description="Basic residues" evidence="1">
    <location>
        <begin position="32"/>
        <end position="42"/>
    </location>
</feature>
<proteinExistence type="predicted"/>
<dbReference type="AlphaFoldDB" id="A0A0E9SCF4"/>
<dbReference type="EMBL" id="GBXM01069660">
    <property type="protein sequence ID" value="JAH38917.1"/>
    <property type="molecule type" value="Transcribed_RNA"/>
</dbReference>
<feature type="region of interest" description="Disordered" evidence="1">
    <location>
        <begin position="1"/>
        <end position="42"/>
    </location>
</feature>
<reference evidence="2" key="2">
    <citation type="journal article" date="2015" name="Fish Shellfish Immunol.">
        <title>Early steps in the European eel (Anguilla anguilla)-Vibrio vulnificus interaction in the gills: Role of the RtxA13 toxin.</title>
        <authorList>
            <person name="Callol A."/>
            <person name="Pajuelo D."/>
            <person name="Ebbesson L."/>
            <person name="Teles M."/>
            <person name="MacKenzie S."/>
            <person name="Amaro C."/>
        </authorList>
    </citation>
    <scope>NUCLEOTIDE SEQUENCE</scope>
</reference>
<protein>
    <submittedName>
        <fullName evidence="2">Uncharacterized protein</fullName>
    </submittedName>
</protein>